<evidence type="ECO:0000313" key="6">
    <source>
        <dbReference type="Proteomes" id="UP001061302"/>
    </source>
</evidence>
<evidence type="ECO:0000256" key="1">
    <source>
        <dbReference type="ARBA" id="ARBA00010457"/>
    </source>
</evidence>
<name>A0ABY6DS82_9NEIS</name>
<organism evidence="5 6">
    <name type="scientific">Chitiniphilus purpureus</name>
    <dbReference type="NCBI Taxonomy" id="2981137"/>
    <lineage>
        <taxon>Bacteria</taxon>
        <taxon>Pseudomonadati</taxon>
        <taxon>Pseudomonadota</taxon>
        <taxon>Betaproteobacteria</taxon>
        <taxon>Neisseriales</taxon>
        <taxon>Chitinibacteraceae</taxon>
        <taxon>Chitiniphilus</taxon>
    </lineage>
</organism>
<accession>A0ABY6DS82</accession>
<dbReference type="Proteomes" id="UP001061302">
    <property type="component" value="Chromosome"/>
</dbReference>
<dbReference type="Gene3D" id="2.60.40.200">
    <property type="entry name" value="Superoxide dismutase, copper/zinc binding domain"/>
    <property type="match status" value="1"/>
</dbReference>
<evidence type="ECO:0000313" key="5">
    <source>
        <dbReference type="EMBL" id="UXY17224.1"/>
    </source>
</evidence>
<dbReference type="InterPro" id="IPR018152">
    <property type="entry name" value="SOD_Cu/Zn_BS"/>
</dbReference>
<protein>
    <submittedName>
        <fullName evidence="5">Superoxide dismutase family protein</fullName>
    </submittedName>
</protein>
<dbReference type="Pfam" id="PF00080">
    <property type="entry name" value="Sod_Cu"/>
    <property type="match status" value="1"/>
</dbReference>
<feature type="chain" id="PRO_5045268254" evidence="3">
    <location>
        <begin position="18"/>
        <end position="160"/>
    </location>
</feature>
<feature type="domain" description="Superoxide dismutase copper/zinc binding" evidence="4">
    <location>
        <begin position="34"/>
        <end position="159"/>
    </location>
</feature>
<proteinExistence type="inferred from homology"/>
<sequence length="160" mass="16209">MKSLSLLIATLALPALAATGPTQTPLEPASGSQVRGTVSLMDTGQGLVVAGEVTGLTPGAHGFHIHETGDCSAPDASSAGAHYNPDGHPHGKPDPSRHHDGDLGNIHADAQGRATFNVTVPGLTSTHVKGRALVVHDQPDDLKSQPSGASGDRIACGVIR</sequence>
<dbReference type="PANTHER" id="PTHR10003">
    <property type="entry name" value="SUPEROXIDE DISMUTASE CU-ZN -RELATED"/>
    <property type="match status" value="1"/>
</dbReference>
<reference evidence="5" key="1">
    <citation type="submission" date="2022-10" db="EMBL/GenBank/DDBJ databases">
        <title>Chitiniphilus purpureus sp. nov., a novel chitin-degrading bacterium isolated from crawfish pond sediment.</title>
        <authorList>
            <person name="Li K."/>
        </authorList>
    </citation>
    <scope>NUCLEOTIDE SEQUENCE</scope>
    <source>
        <strain evidence="5">CD1</strain>
    </source>
</reference>
<dbReference type="RefSeq" id="WP_263126655.1">
    <property type="nucleotide sequence ID" value="NZ_CP106753.1"/>
</dbReference>
<gene>
    <name evidence="5" type="ORF">N8I74_09515</name>
</gene>
<dbReference type="PROSITE" id="PS00087">
    <property type="entry name" value="SOD_CU_ZN_1"/>
    <property type="match status" value="1"/>
</dbReference>
<evidence type="ECO:0000256" key="2">
    <source>
        <dbReference type="SAM" id="MobiDB-lite"/>
    </source>
</evidence>
<dbReference type="InterPro" id="IPR024134">
    <property type="entry name" value="SOD_Cu/Zn_/chaperone"/>
</dbReference>
<evidence type="ECO:0000259" key="4">
    <source>
        <dbReference type="Pfam" id="PF00080"/>
    </source>
</evidence>
<dbReference type="CDD" id="cd00305">
    <property type="entry name" value="Cu-Zn_Superoxide_Dismutase"/>
    <property type="match status" value="1"/>
</dbReference>
<evidence type="ECO:0000256" key="3">
    <source>
        <dbReference type="SAM" id="SignalP"/>
    </source>
</evidence>
<dbReference type="SUPFAM" id="SSF49329">
    <property type="entry name" value="Cu,Zn superoxide dismutase-like"/>
    <property type="match status" value="1"/>
</dbReference>
<dbReference type="InterPro" id="IPR036423">
    <property type="entry name" value="SOD-like_Cu/Zn_dom_sf"/>
</dbReference>
<dbReference type="InterPro" id="IPR001424">
    <property type="entry name" value="SOD_Cu_Zn_dom"/>
</dbReference>
<comment type="similarity">
    <text evidence="1">Belongs to the Cu-Zn superoxide dismutase family.</text>
</comment>
<keyword evidence="6" id="KW-1185">Reference proteome</keyword>
<feature type="compositionally biased region" description="Basic and acidic residues" evidence="2">
    <location>
        <begin position="85"/>
        <end position="102"/>
    </location>
</feature>
<feature type="signal peptide" evidence="3">
    <location>
        <begin position="1"/>
        <end position="17"/>
    </location>
</feature>
<feature type="region of interest" description="Disordered" evidence="2">
    <location>
        <begin position="66"/>
        <end position="107"/>
    </location>
</feature>
<keyword evidence="3" id="KW-0732">Signal</keyword>
<dbReference type="EMBL" id="CP106753">
    <property type="protein sequence ID" value="UXY17224.1"/>
    <property type="molecule type" value="Genomic_DNA"/>
</dbReference>